<sequence>MHPSPPSETALLVIDMMNLFDFDGGTALAKSAITCSRAIRRLRDRFDKAGAPVIYVNDNFSNWQGDFRELIAACQTSDGPSSTISRALSPRAGHYHILKPKHSAFLGTPLAILLTKLGVQRLVLTGISADSCILSTATDANMREMELWIPGDAVAAITRDRKAKALSLIKASLGGDIRGTRAIRTLFPDAPASPQTALTSSL</sequence>
<feature type="domain" description="Isochorismatase-like" evidence="2">
    <location>
        <begin position="9"/>
        <end position="172"/>
    </location>
</feature>
<evidence type="ECO:0000313" key="3">
    <source>
        <dbReference type="EMBL" id="QNN71182.1"/>
    </source>
</evidence>
<dbReference type="PANTHER" id="PTHR43540">
    <property type="entry name" value="PEROXYUREIDOACRYLATE/UREIDOACRYLATE AMIDOHYDROLASE-RELATED"/>
    <property type="match status" value="1"/>
</dbReference>
<dbReference type="InterPro" id="IPR050272">
    <property type="entry name" value="Isochorismatase-like_hydrls"/>
</dbReference>
<gene>
    <name evidence="3" type="ORF">H9L16_06365</name>
</gene>
<proteinExistence type="predicted"/>
<dbReference type="KEGG" id="tcn:H9L16_06365"/>
<organism evidence="3 4">
    <name type="scientific">Thermomonas carbonis</name>
    <dbReference type="NCBI Taxonomy" id="1463158"/>
    <lineage>
        <taxon>Bacteria</taxon>
        <taxon>Pseudomonadati</taxon>
        <taxon>Pseudomonadota</taxon>
        <taxon>Gammaproteobacteria</taxon>
        <taxon>Lysobacterales</taxon>
        <taxon>Lysobacteraceae</taxon>
        <taxon>Thermomonas</taxon>
    </lineage>
</organism>
<evidence type="ECO:0000256" key="1">
    <source>
        <dbReference type="ARBA" id="ARBA00022801"/>
    </source>
</evidence>
<dbReference type="AlphaFoldDB" id="A0A7G9STK7"/>
<dbReference type="SUPFAM" id="SSF52499">
    <property type="entry name" value="Isochorismatase-like hydrolases"/>
    <property type="match status" value="1"/>
</dbReference>
<evidence type="ECO:0000259" key="2">
    <source>
        <dbReference type="Pfam" id="PF00857"/>
    </source>
</evidence>
<name>A0A7G9STK7_9GAMM</name>
<dbReference type="Pfam" id="PF00857">
    <property type="entry name" value="Isochorismatase"/>
    <property type="match status" value="1"/>
</dbReference>
<protein>
    <submittedName>
        <fullName evidence="3">Cysteine hydrolase</fullName>
    </submittedName>
</protein>
<dbReference type="EMBL" id="CP060719">
    <property type="protein sequence ID" value="QNN71182.1"/>
    <property type="molecule type" value="Genomic_DNA"/>
</dbReference>
<accession>A0A7G9STK7</accession>
<dbReference type="Proteomes" id="UP000515804">
    <property type="component" value="Chromosome"/>
</dbReference>
<dbReference type="InterPro" id="IPR036380">
    <property type="entry name" value="Isochorismatase-like_sf"/>
</dbReference>
<dbReference type="GO" id="GO:0016787">
    <property type="term" value="F:hydrolase activity"/>
    <property type="evidence" value="ECO:0007669"/>
    <property type="project" value="UniProtKB-KW"/>
</dbReference>
<dbReference type="PANTHER" id="PTHR43540:SF6">
    <property type="entry name" value="ISOCHORISMATASE-LIKE DOMAIN-CONTAINING PROTEIN"/>
    <property type="match status" value="1"/>
</dbReference>
<dbReference type="Gene3D" id="3.40.50.850">
    <property type="entry name" value="Isochorismatase-like"/>
    <property type="match status" value="1"/>
</dbReference>
<keyword evidence="1 3" id="KW-0378">Hydrolase</keyword>
<dbReference type="CDD" id="cd00431">
    <property type="entry name" value="cysteine_hydrolases"/>
    <property type="match status" value="1"/>
</dbReference>
<dbReference type="InterPro" id="IPR000868">
    <property type="entry name" value="Isochorismatase-like_dom"/>
</dbReference>
<keyword evidence="4" id="KW-1185">Reference proteome</keyword>
<reference evidence="3 4" key="1">
    <citation type="submission" date="2020-08" db="EMBL/GenBank/DDBJ databases">
        <title>Genome sequence of Thermomonas carbonis KCTC 42013T.</title>
        <authorList>
            <person name="Hyun D.-W."/>
            <person name="Bae J.-W."/>
        </authorList>
    </citation>
    <scope>NUCLEOTIDE SEQUENCE [LARGE SCALE GENOMIC DNA]</scope>
    <source>
        <strain evidence="3 4">KCTC 42013</strain>
    </source>
</reference>
<dbReference type="RefSeq" id="WP_187553697.1">
    <property type="nucleotide sequence ID" value="NZ_BMZL01000002.1"/>
</dbReference>
<evidence type="ECO:0000313" key="4">
    <source>
        <dbReference type="Proteomes" id="UP000515804"/>
    </source>
</evidence>